<name>A0A2C6L3T7_9FIRM</name>
<dbReference type="AlphaFoldDB" id="A0A2C6L3T7"/>
<dbReference type="EMBL" id="AWQQ01000023">
    <property type="protein sequence ID" value="PHJ39371.1"/>
    <property type="molecule type" value="Genomic_DNA"/>
</dbReference>
<protein>
    <submittedName>
        <fullName evidence="1">Uncharacterized protein</fullName>
    </submittedName>
</protein>
<sequence length="41" mass="4884">MDQFTDMNKEYKKGWKCTHITPLLVKAMVIPDWAKKEEEEA</sequence>
<reference evidence="1 2" key="1">
    <citation type="submission" date="2013-09" db="EMBL/GenBank/DDBJ databases">
        <title>Biodegradation of hydrocarbons in the deep terrestrial subsurface : characterization of a microbial consortium composed of two Desulfotomaculum species originating from a deep geological formation.</title>
        <authorList>
            <person name="Aullo T."/>
            <person name="Berlendis S."/>
            <person name="Lascourreges J.-F."/>
            <person name="Dessort D."/>
            <person name="Saint-Laurent S."/>
            <person name="Schraauwers B."/>
            <person name="Mas J."/>
            <person name="Magot M."/>
            <person name="Ranchou-Peyruse A."/>
        </authorList>
    </citation>
    <scope>NUCLEOTIDE SEQUENCE [LARGE SCALE GENOMIC DNA]</scope>
    <source>
        <strain evidence="1 2">Bs107</strain>
    </source>
</reference>
<keyword evidence="2" id="KW-1185">Reference proteome</keyword>
<proteinExistence type="predicted"/>
<dbReference type="Proteomes" id="UP000222564">
    <property type="component" value="Unassembled WGS sequence"/>
</dbReference>
<comment type="caution">
    <text evidence="1">The sequence shown here is derived from an EMBL/GenBank/DDBJ whole genome shotgun (WGS) entry which is preliminary data.</text>
</comment>
<accession>A0A2C6L3T7</accession>
<evidence type="ECO:0000313" key="1">
    <source>
        <dbReference type="EMBL" id="PHJ39371.1"/>
    </source>
</evidence>
<gene>
    <name evidence="1" type="ORF">P378_03720</name>
</gene>
<organism evidence="1 2">
    <name type="scientific">Desulforamulus profundi</name>
    <dbReference type="NCBI Taxonomy" id="1383067"/>
    <lineage>
        <taxon>Bacteria</taxon>
        <taxon>Bacillati</taxon>
        <taxon>Bacillota</taxon>
        <taxon>Clostridia</taxon>
        <taxon>Eubacteriales</taxon>
        <taxon>Peptococcaceae</taxon>
        <taxon>Desulforamulus</taxon>
    </lineage>
</organism>
<evidence type="ECO:0000313" key="2">
    <source>
        <dbReference type="Proteomes" id="UP000222564"/>
    </source>
</evidence>